<evidence type="ECO:0000313" key="2">
    <source>
        <dbReference type="Proteomes" id="UP000009154"/>
    </source>
</evidence>
<sequence length="133" mass="15683">MRLPSEYPRRADDGGLVWMMRVINHSGEPIRRPQFAIFRHPAVDAGPPVYLQCVAESPNLRLLRQPYWTPTIRERVTLAPGDHFDTFWTSGDVDSSYYDRTVKTYRLTFFDAKGRFWAIEDGRRYRGLDQRFI</sequence>
<dbReference type="KEGG" id="gpo:GPOL_c47710"/>
<protein>
    <submittedName>
        <fullName evidence="1">Uncharacterized protein</fullName>
    </submittedName>
</protein>
<dbReference type="Proteomes" id="UP000009154">
    <property type="component" value="Chromosome"/>
</dbReference>
<evidence type="ECO:0000313" key="1">
    <source>
        <dbReference type="EMBL" id="AFA75769.1"/>
    </source>
</evidence>
<dbReference type="EMBL" id="CP003119">
    <property type="protein sequence ID" value="AFA75769.1"/>
    <property type="molecule type" value="Genomic_DNA"/>
</dbReference>
<accession>H6N0B2</accession>
<gene>
    <name evidence="1" type="ordered locus">GPOL_c47710</name>
</gene>
<dbReference type="HOGENOM" id="CLU_1903743_0_0_11"/>
<keyword evidence="2" id="KW-1185">Reference proteome</keyword>
<dbReference type="AlphaFoldDB" id="H6N0B2"/>
<reference evidence="1 2" key="1">
    <citation type="journal article" date="2012" name="Appl. Environ. Microbiol.">
        <title>Involvement of two latex-clearing proteins during rubber degradation and insights into the subsequent degradation pathway revealed by the genome sequence of Gordonia polyisoprenivorans strain VH2.</title>
        <authorList>
            <person name="Hiessl S."/>
            <person name="Schuldes J."/>
            <person name="Thurmer A."/>
            <person name="Halbsguth T."/>
            <person name="Broker D."/>
            <person name="Angelov A."/>
            <person name="Liebl W."/>
            <person name="Daniel R."/>
            <person name="Steinbuchel A."/>
        </authorList>
    </citation>
    <scope>NUCLEOTIDE SEQUENCE [LARGE SCALE GENOMIC DNA]</scope>
    <source>
        <strain evidence="2">DSM 44266 / VH2</strain>
    </source>
</reference>
<proteinExistence type="predicted"/>
<name>H6N0B2_GORPV</name>
<organism evidence="1 2">
    <name type="scientific">Gordonia polyisoprenivorans (strain DSM 44266 / VH2)</name>
    <dbReference type="NCBI Taxonomy" id="1112204"/>
    <lineage>
        <taxon>Bacteria</taxon>
        <taxon>Bacillati</taxon>
        <taxon>Actinomycetota</taxon>
        <taxon>Actinomycetes</taxon>
        <taxon>Mycobacteriales</taxon>
        <taxon>Gordoniaceae</taxon>
        <taxon>Gordonia</taxon>
    </lineage>
</organism>